<sequence length="80" mass="8519">MASSNYALRLPASLKAIAAEIARADGTTLNQFIVSAVAEKVAALKTADYFAERAARGDRAAFDRFMNRTGGEPPRDGDEA</sequence>
<reference evidence="1 2" key="1">
    <citation type="submission" date="2018-08" db="EMBL/GenBank/DDBJ databases">
        <title>Complete genome sequencing of Blastochloris tepida GI.</title>
        <authorList>
            <person name="Tsukatani Y."/>
            <person name="Mori H."/>
        </authorList>
    </citation>
    <scope>NUCLEOTIDE SEQUENCE [LARGE SCALE GENOMIC DNA]</scope>
    <source>
        <strain evidence="1 2">GI</strain>
    </source>
</reference>
<dbReference type="AlphaFoldDB" id="A0A348G2H7"/>
<accession>A0A348G2H7</accession>
<dbReference type="Gene3D" id="1.10.1220.10">
    <property type="entry name" value="Met repressor-like"/>
    <property type="match status" value="1"/>
</dbReference>
<name>A0A348G2H7_9HYPH</name>
<dbReference type="InterPro" id="IPR010985">
    <property type="entry name" value="Ribbon_hlx_hlx"/>
</dbReference>
<dbReference type="EMBL" id="AP018907">
    <property type="protein sequence ID" value="BBF93760.1"/>
    <property type="molecule type" value="Genomic_DNA"/>
</dbReference>
<dbReference type="GO" id="GO:0006355">
    <property type="term" value="P:regulation of DNA-templated transcription"/>
    <property type="evidence" value="ECO:0007669"/>
    <property type="project" value="InterPro"/>
</dbReference>
<dbReference type="Proteomes" id="UP000266934">
    <property type="component" value="Chromosome"/>
</dbReference>
<dbReference type="RefSeq" id="WP_126400942.1">
    <property type="nucleotide sequence ID" value="NZ_AP018907.1"/>
</dbReference>
<gene>
    <name evidence="1" type="ORF">BLTE_24450</name>
</gene>
<protein>
    <recommendedName>
        <fullName evidence="3">CopG family transcriptional regulator</fullName>
    </recommendedName>
</protein>
<evidence type="ECO:0008006" key="3">
    <source>
        <dbReference type="Google" id="ProtNLM"/>
    </source>
</evidence>
<dbReference type="InterPro" id="IPR013321">
    <property type="entry name" value="Arc_rbn_hlx_hlx"/>
</dbReference>
<keyword evidence="2" id="KW-1185">Reference proteome</keyword>
<dbReference type="OrthoDB" id="7868298at2"/>
<evidence type="ECO:0000313" key="2">
    <source>
        <dbReference type="Proteomes" id="UP000266934"/>
    </source>
</evidence>
<proteinExistence type="predicted"/>
<organism evidence="1 2">
    <name type="scientific">Blastochloris tepida</name>
    <dbReference type="NCBI Taxonomy" id="2233851"/>
    <lineage>
        <taxon>Bacteria</taxon>
        <taxon>Pseudomonadati</taxon>
        <taxon>Pseudomonadota</taxon>
        <taxon>Alphaproteobacteria</taxon>
        <taxon>Hyphomicrobiales</taxon>
        <taxon>Blastochloridaceae</taxon>
        <taxon>Blastochloris</taxon>
    </lineage>
</organism>
<dbReference type="SUPFAM" id="SSF47598">
    <property type="entry name" value="Ribbon-helix-helix"/>
    <property type="match status" value="1"/>
</dbReference>
<evidence type="ECO:0000313" key="1">
    <source>
        <dbReference type="EMBL" id="BBF93760.1"/>
    </source>
</evidence>
<dbReference type="KEGG" id="blag:BLTE_24450"/>